<evidence type="ECO:0000256" key="5">
    <source>
        <dbReference type="RuleBase" id="RU003792"/>
    </source>
</evidence>
<comment type="function">
    <text evidence="4">Formation of pseudouridine at positions 38, 39 and 40 in the anticodon stem and loop of transfer RNAs.</text>
</comment>
<dbReference type="EMBL" id="JBBMER010000004">
    <property type="protein sequence ID" value="MEQ2379575.1"/>
    <property type="molecule type" value="Genomic_DNA"/>
</dbReference>
<accession>A0ABV1BV04</accession>
<reference evidence="7 8" key="1">
    <citation type="submission" date="2024-03" db="EMBL/GenBank/DDBJ databases">
        <title>Human intestinal bacterial collection.</title>
        <authorList>
            <person name="Pauvert C."/>
            <person name="Hitch T.C.A."/>
            <person name="Clavel T."/>
        </authorList>
    </citation>
    <scope>NUCLEOTIDE SEQUENCE [LARGE SCALE GENOMIC DNA]</scope>
    <source>
        <strain evidence="7 8">CLA-AA-H255</strain>
    </source>
</reference>
<organism evidence="7 8">
    <name type="scientific">[Lactobacillus] rogosae</name>
    <dbReference type="NCBI Taxonomy" id="706562"/>
    <lineage>
        <taxon>Bacteria</taxon>
        <taxon>Bacillati</taxon>
        <taxon>Bacillota</taxon>
        <taxon>Clostridia</taxon>
        <taxon>Lachnospirales</taxon>
        <taxon>Lachnospiraceae</taxon>
        <taxon>Lachnospira</taxon>
    </lineage>
</organism>
<evidence type="ECO:0000256" key="1">
    <source>
        <dbReference type="ARBA" id="ARBA00009375"/>
    </source>
</evidence>
<evidence type="ECO:0000256" key="2">
    <source>
        <dbReference type="ARBA" id="ARBA00022694"/>
    </source>
</evidence>
<dbReference type="PIRSF" id="PIRSF001430">
    <property type="entry name" value="tRNA_psdUrid_synth"/>
    <property type="match status" value="1"/>
</dbReference>
<dbReference type="NCBIfam" id="TIGR00071">
    <property type="entry name" value="hisT_truA"/>
    <property type="match status" value="1"/>
</dbReference>
<dbReference type="Gene3D" id="3.30.70.660">
    <property type="entry name" value="Pseudouridine synthase I, catalytic domain, C-terminal subdomain"/>
    <property type="match status" value="1"/>
</dbReference>
<dbReference type="InterPro" id="IPR020094">
    <property type="entry name" value="TruA/RsuA/RluB/E/F_N"/>
</dbReference>
<dbReference type="SUPFAM" id="SSF55120">
    <property type="entry name" value="Pseudouridine synthase"/>
    <property type="match status" value="1"/>
</dbReference>
<gene>
    <name evidence="4 7" type="primary">truA</name>
    <name evidence="7" type="ORF">WMO14_06750</name>
</gene>
<dbReference type="PANTHER" id="PTHR11142">
    <property type="entry name" value="PSEUDOURIDYLATE SYNTHASE"/>
    <property type="match status" value="1"/>
</dbReference>
<dbReference type="Pfam" id="PF01416">
    <property type="entry name" value="PseudoU_synth_1"/>
    <property type="match status" value="2"/>
</dbReference>
<keyword evidence="2 4" id="KW-0819">tRNA processing</keyword>
<feature type="domain" description="Pseudouridine synthase I TruA alpha/beta" evidence="6">
    <location>
        <begin position="146"/>
        <end position="245"/>
    </location>
</feature>
<evidence type="ECO:0000256" key="3">
    <source>
        <dbReference type="ARBA" id="ARBA00023235"/>
    </source>
</evidence>
<proteinExistence type="inferred from homology"/>
<dbReference type="Gene3D" id="3.30.70.580">
    <property type="entry name" value="Pseudouridine synthase I, catalytic domain, N-terminal subdomain"/>
    <property type="match status" value="1"/>
</dbReference>
<comment type="subunit">
    <text evidence="4">Homodimer.</text>
</comment>
<dbReference type="InterPro" id="IPR001406">
    <property type="entry name" value="PsdUridine_synth_TruA"/>
</dbReference>
<dbReference type="InterPro" id="IPR020103">
    <property type="entry name" value="PsdUridine_synth_cat_dom_sf"/>
</dbReference>
<evidence type="ECO:0000259" key="6">
    <source>
        <dbReference type="Pfam" id="PF01416"/>
    </source>
</evidence>
<evidence type="ECO:0000313" key="7">
    <source>
        <dbReference type="EMBL" id="MEQ2379575.1"/>
    </source>
</evidence>
<comment type="similarity">
    <text evidence="1 4 5">Belongs to the tRNA pseudouridine synthase TruA family.</text>
</comment>
<dbReference type="HAMAP" id="MF_00171">
    <property type="entry name" value="TruA"/>
    <property type="match status" value="1"/>
</dbReference>
<dbReference type="EC" id="5.4.99.12" evidence="4"/>
<dbReference type="CDD" id="cd02570">
    <property type="entry name" value="PseudoU_synth_EcTruA"/>
    <property type="match status" value="1"/>
</dbReference>
<feature type="binding site" evidence="4">
    <location>
        <position position="113"/>
    </location>
    <ligand>
        <name>substrate</name>
    </ligand>
</feature>
<protein>
    <recommendedName>
        <fullName evidence="4">tRNA pseudouridine synthase A</fullName>
        <ecNumber evidence="4">5.4.99.12</ecNumber>
    </recommendedName>
    <alternativeName>
        <fullName evidence="4">tRNA pseudouridine(38-40) synthase</fullName>
    </alternativeName>
    <alternativeName>
        <fullName evidence="4">tRNA pseudouridylate synthase I</fullName>
    </alternativeName>
    <alternativeName>
        <fullName evidence="4">tRNA-uridine isomerase I</fullName>
    </alternativeName>
</protein>
<feature type="domain" description="Pseudouridine synthase I TruA alpha/beta" evidence="6">
    <location>
        <begin position="9"/>
        <end position="102"/>
    </location>
</feature>
<comment type="caution">
    <text evidence="7">The sequence shown here is derived from an EMBL/GenBank/DDBJ whole genome shotgun (WGS) entry which is preliminary data.</text>
</comment>
<evidence type="ECO:0000256" key="4">
    <source>
        <dbReference type="HAMAP-Rule" id="MF_00171"/>
    </source>
</evidence>
<keyword evidence="8" id="KW-1185">Reference proteome</keyword>
<comment type="catalytic activity">
    <reaction evidence="4 5">
        <text>uridine(38/39/40) in tRNA = pseudouridine(38/39/40) in tRNA</text>
        <dbReference type="Rhea" id="RHEA:22376"/>
        <dbReference type="Rhea" id="RHEA-COMP:10085"/>
        <dbReference type="Rhea" id="RHEA-COMP:10087"/>
        <dbReference type="ChEBI" id="CHEBI:65314"/>
        <dbReference type="ChEBI" id="CHEBI:65315"/>
        <dbReference type="EC" id="5.4.99.12"/>
    </reaction>
</comment>
<dbReference type="GO" id="GO:0160147">
    <property type="term" value="F:tRNA pseudouridine(38-40) synthase activity"/>
    <property type="evidence" value="ECO:0007669"/>
    <property type="project" value="UniProtKB-EC"/>
</dbReference>
<dbReference type="InterPro" id="IPR020095">
    <property type="entry name" value="PsdUridine_synth_TruA_C"/>
</dbReference>
<dbReference type="RefSeq" id="WP_055176342.1">
    <property type="nucleotide sequence ID" value="NZ_DAWCMB010000407.1"/>
</dbReference>
<dbReference type="InterPro" id="IPR020097">
    <property type="entry name" value="PsdUridine_synth_TruA_a/b_dom"/>
</dbReference>
<name>A0ABV1BV04_9FIRM</name>
<evidence type="ECO:0000313" key="8">
    <source>
        <dbReference type="Proteomes" id="UP001442364"/>
    </source>
</evidence>
<sequence length="245" mass="28274">MYNYRLQLQYDGGRYDGWVRMGKDSNSNTIECKIKEIIQKMTGEDIDIYVGCRTEKGVHALNQTANFKLNDKYQPVEVKNYLNRYLPRDIAVNRVELVDERFHSQLNAREKTYVYKIDMANVANVFTRKYAYHTFDIPDIKAMKQAAFYMIGKHDFKAFTTAKKSKSTVRDIKDVEITTDGDSCEIRITADDFLHNMARYMIGMLLDVGSGLKKVEDVENIMAGKDVVMSLPAESYGLFLESVLY</sequence>
<keyword evidence="3 4" id="KW-0413">Isomerase</keyword>
<dbReference type="Proteomes" id="UP001442364">
    <property type="component" value="Unassembled WGS sequence"/>
</dbReference>
<comment type="caution">
    <text evidence="4">Lacks conserved residue(s) required for the propagation of feature annotation.</text>
</comment>
<dbReference type="PANTHER" id="PTHR11142:SF22">
    <property type="entry name" value="TRNA PSEUDOURIDINE SYNTHASE A 2"/>
    <property type="match status" value="1"/>
</dbReference>